<dbReference type="Proteomes" id="UP000578449">
    <property type="component" value="Unassembled WGS sequence"/>
</dbReference>
<dbReference type="Gene3D" id="3.40.50.720">
    <property type="entry name" value="NAD(P)-binding Rossmann-like Domain"/>
    <property type="match status" value="1"/>
</dbReference>
<dbReference type="AlphaFoldDB" id="A0A840NXF1"/>
<protein>
    <submittedName>
        <fullName evidence="1">Shikimate 5-dehydrogenase</fullName>
    </submittedName>
</protein>
<sequence length="330" mass="35506">MSAGVLPVMTAATLRPAESPTLYFVGVTTGDSSIQAVFPRWAEHLGLDGARLQGVDLPLHADPEDYRRVVEFIAADELSMGALVTTHKIDLYRACADMFDVVDPHAKMMGETSCLSKSELGLVAHAKDPISSGLALDAFVPAGHWARTGAEVLSMGAGGSTIAITWYLSQASRGADRPARIVVTNRSQARLDHLREVHQALPTDTPFEYVLAEDTAANDAAVNALPPGSLVINATGLGKDAPGSPITGAARFPETGLAWDLNYRGDLVFLDQARAQQRERSLHVEDGWVYFLHGWTQVIAEVFHIAIPESGPEFDALSTLALATRKDQKR</sequence>
<name>A0A840NXF1_9ACTN</name>
<keyword evidence="2" id="KW-1185">Reference proteome</keyword>
<dbReference type="SUPFAM" id="SSF51735">
    <property type="entry name" value="NAD(P)-binding Rossmann-fold domains"/>
    <property type="match status" value="1"/>
</dbReference>
<dbReference type="RefSeq" id="WP_221335880.1">
    <property type="nucleotide sequence ID" value="NZ_BAABIX010000022.1"/>
</dbReference>
<evidence type="ECO:0000313" key="2">
    <source>
        <dbReference type="Proteomes" id="UP000578449"/>
    </source>
</evidence>
<comment type="caution">
    <text evidence="1">The sequence shown here is derived from an EMBL/GenBank/DDBJ whole genome shotgun (WGS) entry which is preliminary data.</text>
</comment>
<accession>A0A840NXF1</accession>
<proteinExistence type="predicted"/>
<organism evidence="1 2">
    <name type="scientific">Thermocatellispora tengchongensis</name>
    <dbReference type="NCBI Taxonomy" id="1073253"/>
    <lineage>
        <taxon>Bacteria</taxon>
        <taxon>Bacillati</taxon>
        <taxon>Actinomycetota</taxon>
        <taxon>Actinomycetes</taxon>
        <taxon>Streptosporangiales</taxon>
        <taxon>Streptosporangiaceae</taxon>
        <taxon>Thermocatellispora</taxon>
    </lineage>
</organism>
<dbReference type="EMBL" id="JACHGN010000002">
    <property type="protein sequence ID" value="MBB5131459.1"/>
    <property type="molecule type" value="Genomic_DNA"/>
</dbReference>
<evidence type="ECO:0000313" key="1">
    <source>
        <dbReference type="EMBL" id="MBB5131459.1"/>
    </source>
</evidence>
<gene>
    <name evidence="1" type="ORF">HNP84_001165</name>
</gene>
<dbReference type="InterPro" id="IPR036291">
    <property type="entry name" value="NAD(P)-bd_dom_sf"/>
</dbReference>
<reference evidence="1 2" key="1">
    <citation type="submission" date="2020-08" db="EMBL/GenBank/DDBJ databases">
        <title>Genomic Encyclopedia of Type Strains, Phase IV (KMG-IV): sequencing the most valuable type-strain genomes for metagenomic binning, comparative biology and taxonomic classification.</title>
        <authorList>
            <person name="Goeker M."/>
        </authorList>
    </citation>
    <scope>NUCLEOTIDE SEQUENCE [LARGE SCALE GENOMIC DNA]</scope>
    <source>
        <strain evidence="1 2">DSM 45615</strain>
    </source>
</reference>